<protein>
    <submittedName>
        <fullName evidence="3">Membrane bound metal dependent hydrolase</fullName>
    </submittedName>
    <submittedName>
        <fullName evidence="2">Membrane protein</fullName>
    </submittedName>
</protein>
<keyword evidence="1" id="KW-1133">Transmembrane helix</keyword>
<keyword evidence="1" id="KW-0812">Transmembrane</keyword>
<dbReference type="OrthoDB" id="5459053at2"/>
<dbReference type="STRING" id="569857.TP70_10540"/>
<dbReference type="Pfam" id="PF04307">
    <property type="entry name" value="YdjM"/>
    <property type="match status" value="1"/>
</dbReference>
<evidence type="ECO:0000256" key="1">
    <source>
        <dbReference type="SAM" id="Phobius"/>
    </source>
</evidence>
<sequence>MTGKTHAAAGLLVGTAVALHFELDIFETVTSMVIAGIASIFPDICHTQSKIGRKLWFISWIIKHLFGHRTLTHSILFVFITYGLLYMIQTPIYYMISIICGMLSHVILDMLTPRGVHLLFPLPIRVRFPVQFKTGGLVDLSLATTFSILTVYMLFDEGFKYVIESMLHYK</sequence>
<accession>A0A0D6XM95</accession>
<evidence type="ECO:0000313" key="3">
    <source>
        <dbReference type="EMBL" id="SUM58109.1"/>
    </source>
</evidence>
<reference evidence="2 4" key="1">
    <citation type="submission" date="2015-01" db="EMBL/GenBank/DDBJ databases">
        <authorList>
            <person name="Guo J."/>
        </authorList>
    </citation>
    <scope>NUCLEOTIDE SEQUENCE [LARGE SCALE GENOMIC DNA]</scope>
    <source>
        <strain evidence="2 4">DSM 22147</strain>
    </source>
</reference>
<proteinExistence type="predicted"/>
<dbReference type="GO" id="GO:0016787">
    <property type="term" value="F:hydrolase activity"/>
    <property type="evidence" value="ECO:0007669"/>
    <property type="project" value="UniProtKB-KW"/>
</dbReference>
<keyword evidence="3" id="KW-0378">Hydrolase</keyword>
<dbReference type="EMBL" id="UHDT01000001">
    <property type="protein sequence ID" value="SUM58109.1"/>
    <property type="molecule type" value="Genomic_DNA"/>
</dbReference>
<dbReference type="RefSeq" id="WP_044361534.1">
    <property type="nucleotide sequence ID" value="NZ_JXWY01000135.1"/>
</dbReference>
<name>A0A0D6XM95_9STAP</name>
<dbReference type="PANTHER" id="PTHR35531:SF1">
    <property type="entry name" value="INNER MEMBRANE PROTEIN YBCI-RELATED"/>
    <property type="match status" value="1"/>
</dbReference>
<evidence type="ECO:0000313" key="4">
    <source>
        <dbReference type="Proteomes" id="UP000032366"/>
    </source>
</evidence>
<dbReference type="Proteomes" id="UP000254100">
    <property type="component" value="Unassembled WGS sequence"/>
</dbReference>
<keyword evidence="1" id="KW-0472">Membrane</keyword>
<dbReference type="EMBL" id="JXWY01000135">
    <property type="protein sequence ID" value="KIX89919.1"/>
    <property type="molecule type" value="Genomic_DNA"/>
</dbReference>
<feature type="transmembrane region" description="Helical" evidence="1">
    <location>
        <begin position="132"/>
        <end position="155"/>
    </location>
</feature>
<evidence type="ECO:0000313" key="5">
    <source>
        <dbReference type="Proteomes" id="UP000254100"/>
    </source>
</evidence>
<dbReference type="PANTHER" id="PTHR35531">
    <property type="entry name" value="INNER MEMBRANE PROTEIN YBCI-RELATED"/>
    <property type="match status" value="1"/>
</dbReference>
<dbReference type="Proteomes" id="UP000032366">
    <property type="component" value="Unassembled WGS sequence"/>
</dbReference>
<feature type="transmembrane region" description="Helical" evidence="1">
    <location>
        <begin position="66"/>
        <end position="86"/>
    </location>
</feature>
<dbReference type="InterPro" id="IPR007404">
    <property type="entry name" value="YdjM-like"/>
</dbReference>
<dbReference type="AlphaFoldDB" id="A0A0D6XM95"/>
<keyword evidence="4" id="KW-1185">Reference proteome</keyword>
<reference evidence="3 5" key="2">
    <citation type="submission" date="2018-06" db="EMBL/GenBank/DDBJ databases">
        <authorList>
            <consortium name="Pathogen Informatics"/>
            <person name="Doyle S."/>
        </authorList>
    </citation>
    <scope>NUCLEOTIDE SEQUENCE [LARGE SCALE GENOMIC DNA]</scope>
    <source>
        <strain evidence="3 5">NCTC13832</strain>
    </source>
</reference>
<gene>
    <name evidence="3" type="primary">ydjM</name>
    <name evidence="3" type="ORF">NCTC13832_01856</name>
    <name evidence="2" type="ORF">TP70_10540</name>
</gene>
<organism evidence="3 5">
    <name type="scientific">Staphylococcus microti</name>
    <dbReference type="NCBI Taxonomy" id="569857"/>
    <lineage>
        <taxon>Bacteria</taxon>
        <taxon>Bacillati</taxon>
        <taxon>Bacillota</taxon>
        <taxon>Bacilli</taxon>
        <taxon>Bacillales</taxon>
        <taxon>Staphylococcaceae</taxon>
        <taxon>Staphylococcus</taxon>
    </lineage>
</organism>
<evidence type="ECO:0000313" key="2">
    <source>
        <dbReference type="EMBL" id="KIX89919.1"/>
    </source>
</evidence>